<dbReference type="PANTHER" id="PTHR11188:SF135">
    <property type="entry name" value="ARRESTIN DOMAIN CONTAINING 3-LIKE-RELATED"/>
    <property type="match status" value="1"/>
</dbReference>
<evidence type="ECO:0000313" key="4">
    <source>
        <dbReference type="EMBL" id="KAL2092379.1"/>
    </source>
</evidence>
<evidence type="ECO:0000259" key="3">
    <source>
        <dbReference type="SMART" id="SM01017"/>
    </source>
</evidence>
<dbReference type="GO" id="GO:0007399">
    <property type="term" value="P:nervous system development"/>
    <property type="evidence" value="ECO:0007669"/>
    <property type="project" value="UniProtKB-ARBA"/>
</dbReference>
<dbReference type="InterPro" id="IPR011021">
    <property type="entry name" value="Arrestin-like_N"/>
</dbReference>
<feature type="domain" description="Arrestin C-terminal-like" evidence="3">
    <location>
        <begin position="186"/>
        <end position="313"/>
    </location>
</feature>
<organism evidence="4 5">
    <name type="scientific">Coilia grayii</name>
    <name type="common">Gray's grenadier anchovy</name>
    <dbReference type="NCBI Taxonomy" id="363190"/>
    <lineage>
        <taxon>Eukaryota</taxon>
        <taxon>Metazoa</taxon>
        <taxon>Chordata</taxon>
        <taxon>Craniata</taxon>
        <taxon>Vertebrata</taxon>
        <taxon>Euteleostomi</taxon>
        <taxon>Actinopterygii</taxon>
        <taxon>Neopterygii</taxon>
        <taxon>Teleostei</taxon>
        <taxon>Clupei</taxon>
        <taxon>Clupeiformes</taxon>
        <taxon>Clupeoidei</taxon>
        <taxon>Engraulidae</taxon>
        <taxon>Coilinae</taxon>
        <taxon>Coilia</taxon>
    </lineage>
</organism>
<dbReference type="Proteomes" id="UP001591681">
    <property type="component" value="Unassembled WGS sequence"/>
</dbReference>
<dbReference type="EMBL" id="JBHFQA010000010">
    <property type="protein sequence ID" value="KAL2092379.1"/>
    <property type="molecule type" value="Genomic_DNA"/>
</dbReference>
<proteinExistence type="inferred from homology"/>
<evidence type="ECO:0000256" key="2">
    <source>
        <dbReference type="SAM" id="MobiDB-lite"/>
    </source>
</evidence>
<feature type="compositionally biased region" description="Polar residues" evidence="2">
    <location>
        <begin position="333"/>
        <end position="347"/>
    </location>
</feature>
<protein>
    <recommendedName>
        <fullName evidence="3">Arrestin C-terminal-like domain-containing protein</fullName>
    </recommendedName>
</protein>
<name>A0ABD1JZR8_9TELE</name>
<dbReference type="PANTHER" id="PTHR11188">
    <property type="entry name" value="ARRESTIN DOMAIN CONTAINING PROTEIN"/>
    <property type="match status" value="1"/>
</dbReference>
<dbReference type="AlphaFoldDB" id="A0ABD1JZR8"/>
<feature type="region of interest" description="Disordered" evidence="2">
    <location>
        <begin position="317"/>
        <end position="368"/>
    </location>
</feature>
<dbReference type="Pfam" id="PF00339">
    <property type="entry name" value="Arrestin_N"/>
    <property type="match status" value="1"/>
</dbReference>
<accession>A0ABD1JZR8</accession>
<dbReference type="Gene3D" id="2.60.40.640">
    <property type="match status" value="2"/>
</dbReference>
<comment type="caution">
    <text evidence="4">The sequence shown here is derived from an EMBL/GenBank/DDBJ whole genome shotgun (WGS) entry which is preliminary data.</text>
</comment>
<dbReference type="Pfam" id="PF02752">
    <property type="entry name" value="Arrestin_C"/>
    <property type="match status" value="1"/>
</dbReference>
<dbReference type="InterPro" id="IPR011022">
    <property type="entry name" value="Arrestin_C-like"/>
</dbReference>
<dbReference type="SMART" id="SM01017">
    <property type="entry name" value="Arrestin_C"/>
    <property type="match status" value="1"/>
</dbReference>
<evidence type="ECO:0000256" key="1">
    <source>
        <dbReference type="ARBA" id="ARBA00005298"/>
    </source>
</evidence>
<evidence type="ECO:0000313" key="5">
    <source>
        <dbReference type="Proteomes" id="UP001591681"/>
    </source>
</evidence>
<reference evidence="4 5" key="1">
    <citation type="submission" date="2024-09" db="EMBL/GenBank/DDBJ databases">
        <title>A chromosome-level genome assembly of Gray's grenadier anchovy, Coilia grayii.</title>
        <authorList>
            <person name="Fu Z."/>
        </authorList>
    </citation>
    <scope>NUCLEOTIDE SEQUENCE [LARGE SCALE GENOMIC DNA]</scope>
    <source>
        <strain evidence="4">G4</strain>
        <tissue evidence="4">Muscle</tissue>
    </source>
</reference>
<gene>
    <name evidence="4" type="ORF">ACEWY4_012177</name>
</gene>
<dbReference type="InterPro" id="IPR014752">
    <property type="entry name" value="Arrestin-like_C"/>
</dbReference>
<sequence length="368" mass="41318">MSFTIKSLSVTYDEINESNTFTCGDCISGHVTLEVTKETKINYFKVKAKGEARVSWSDDVGPINHYYSNNETYFKLTEYFMQKKKDEGQDGIPLLTDQAGKPYSNTLAPGCHLFPFSFHLPQADLPPSFKGVHCKIVYYLEAKLSRSMRIPSKARTEFTYVSKLDPNHRALQLVQQDFKEEKLFLNNGSVSMDISIDNTEYSLGEGITVTGRIENNCSRPAKPIYCLYQKQSCFADKERKVNTRDILKEEGDLVEPSTSTAVTKVLSIPCNISTTVLNSNILAIEYRLRVYLDVKFGFGPIIKFQVGLLPPRLGSGWRPLPQDGDSSDMEASGGNSQEESYTFSYSDSPPPYSECEKYPSCSDAALKE</sequence>
<dbReference type="InterPro" id="IPR014756">
    <property type="entry name" value="Ig_E-set"/>
</dbReference>
<dbReference type="SUPFAM" id="SSF81296">
    <property type="entry name" value="E set domains"/>
    <property type="match status" value="2"/>
</dbReference>
<comment type="similarity">
    <text evidence="1">Belongs to the arrestin family.</text>
</comment>
<keyword evidence="5" id="KW-1185">Reference proteome</keyword>
<dbReference type="InterPro" id="IPR050357">
    <property type="entry name" value="Arrestin_domain-protein"/>
</dbReference>